<evidence type="ECO:0000256" key="4">
    <source>
        <dbReference type="ARBA" id="ARBA00022679"/>
    </source>
</evidence>
<dbReference type="Gene3D" id="3.30.950.10">
    <property type="entry name" value="Methyltransferase, Cobalt-precorrin-4 Transmethylase, Domain 2"/>
    <property type="match status" value="1"/>
</dbReference>
<dbReference type="InterPro" id="IPR014776">
    <property type="entry name" value="4pyrrole_Mease_sub2"/>
</dbReference>
<keyword evidence="3" id="KW-0489">Methyltransferase</keyword>
<evidence type="ECO:0000313" key="7">
    <source>
        <dbReference type="EMBL" id="CCO46514.1"/>
    </source>
</evidence>
<dbReference type="InterPro" id="IPR035996">
    <property type="entry name" value="4pyrrol_Methylase_sf"/>
</dbReference>
<dbReference type="PIRSF" id="PIRSF036428">
    <property type="entry name" value="CobL"/>
    <property type="match status" value="1"/>
</dbReference>
<keyword evidence="5" id="KW-0949">S-adenosyl-L-methionine</keyword>
<dbReference type="NCBIfam" id="TIGR02467">
    <property type="entry name" value="CbiE"/>
    <property type="match status" value="1"/>
</dbReference>
<keyword evidence="2" id="KW-0169">Cobalamin biosynthesis</keyword>
<dbReference type="InterPro" id="IPR006365">
    <property type="entry name" value="Cbl_synth_CobL"/>
</dbReference>
<dbReference type="Pfam" id="PF01135">
    <property type="entry name" value="PCMT"/>
    <property type="match status" value="1"/>
</dbReference>
<dbReference type="PANTHER" id="PTHR43182:SF1">
    <property type="entry name" value="COBALT-PRECORRIN-7 C(5)-METHYLTRANSFERASE"/>
    <property type="match status" value="1"/>
</dbReference>
<dbReference type="Gene3D" id="3.40.1010.10">
    <property type="entry name" value="Cobalt-precorrin-4 Transmethylase, Domain 1"/>
    <property type="match status" value="1"/>
</dbReference>
<dbReference type="Pfam" id="PF00590">
    <property type="entry name" value="TP_methylase"/>
    <property type="match status" value="1"/>
</dbReference>
<feature type="domain" description="Tetrapyrrole methylase" evidence="6">
    <location>
        <begin position="11"/>
        <end position="204"/>
    </location>
</feature>
<sequence length="424" mass="46445">MTCATLPNAAVTVVGVPEDGCLSLTSRAVNAVESARVIAGNDRLLDWFPQFKGERLSMNQGYQPWFAQVLEESEEGGVVVLASGDPLFFGIGQSILNKLPHHEVRFIPSPSSMQLACSRVGLPWQKMKAISLHGRKQHDNVIQGLASQIQWGTSYCLLTDAHNHPARIAAHLINYTQQGWLGWVCENLGSTEEKITKWSLDDLARCASGDFSSLNVLILHRVEPHAWGIAGQYASDDDFMKRTPKRGLITKQPVRHLALSSMRIQPQSVVWDVGTGSGSVAIEAAKQCYLGQVFTIESNPECYESIEANLKAHGTDNVRLIKDKAPNQLEHLPAPDSIFVGGSRGNMTSILDTCWEALKPGGVIVGSAVTVDSTCELHQWSKENHAPTHVQLVNVSNGVLLAHYTRYQAENPIHLFTFTKPQAG</sequence>
<dbReference type="CDD" id="cd02440">
    <property type="entry name" value="AdoMet_MTases"/>
    <property type="match status" value="1"/>
</dbReference>
<evidence type="ECO:0000256" key="1">
    <source>
        <dbReference type="ARBA" id="ARBA00004953"/>
    </source>
</evidence>
<dbReference type="AlphaFoldDB" id="A0AAV2VQ34"/>
<dbReference type="InterPro" id="IPR050714">
    <property type="entry name" value="Cobalamin_biosynth_MTase"/>
</dbReference>
<evidence type="ECO:0000256" key="3">
    <source>
        <dbReference type="ARBA" id="ARBA00022603"/>
    </source>
</evidence>
<dbReference type="Proteomes" id="UP000018211">
    <property type="component" value="Unassembled WGS sequence"/>
</dbReference>
<evidence type="ECO:0000256" key="5">
    <source>
        <dbReference type="ARBA" id="ARBA00022691"/>
    </source>
</evidence>
<dbReference type="SUPFAM" id="SSF53790">
    <property type="entry name" value="Tetrapyrrole methylase"/>
    <property type="match status" value="1"/>
</dbReference>
<dbReference type="GO" id="GO:0008276">
    <property type="term" value="F:protein methyltransferase activity"/>
    <property type="evidence" value="ECO:0007669"/>
    <property type="project" value="InterPro"/>
</dbReference>
<organism evidence="7 8">
    <name type="scientific">Vibrio nigripulchritudo SOn1</name>
    <dbReference type="NCBI Taxonomy" id="1238450"/>
    <lineage>
        <taxon>Bacteria</taxon>
        <taxon>Pseudomonadati</taxon>
        <taxon>Pseudomonadota</taxon>
        <taxon>Gammaproteobacteria</taxon>
        <taxon>Vibrionales</taxon>
        <taxon>Vibrionaceae</taxon>
        <taxon>Vibrio</taxon>
    </lineage>
</organism>
<dbReference type="InterPro" id="IPR000878">
    <property type="entry name" value="4pyrrol_Mease"/>
</dbReference>
<reference evidence="7 8" key="1">
    <citation type="journal article" date="2013" name="ISME J.">
        <title>Comparative genomics of pathogenic lineages of Vibrio nigripulchritudo identifies virulence-associated traits.</title>
        <authorList>
            <person name="Goudenege D."/>
            <person name="Labreuche Y."/>
            <person name="Krin E."/>
            <person name="Ansquer D."/>
            <person name="Mangenot S."/>
            <person name="Calteau A."/>
            <person name="Medigue C."/>
            <person name="Mazel D."/>
            <person name="Polz M.F."/>
            <person name="Le Roux F."/>
        </authorList>
    </citation>
    <scope>NUCLEOTIDE SEQUENCE [LARGE SCALE GENOMIC DNA]</scope>
    <source>
        <strain evidence="7 8">SOn1</strain>
    </source>
</reference>
<evidence type="ECO:0000259" key="6">
    <source>
        <dbReference type="Pfam" id="PF00590"/>
    </source>
</evidence>
<gene>
    <name evidence="7" type="ORF">VIBNISOn1_1800009</name>
</gene>
<comment type="pathway">
    <text evidence="1">Cofactor biosynthesis; adenosylcobalamin biosynthesis.</text>
</comment>
<dbReference type="InterPro" id="IPR014008">
    <property type="entry name" value="Cbl_synth_MTase_CbiT"/>
</dbReference>
<dbReference type="GO" id="GO:0032259">
    <property type="term" value="P:methylation"/>
    <property type="evidence" value="ECO:0007669"/>
    <property type="project" value="UniProtKB-KW"/>
</dbReference>
<dbReference type="InterPro" id="IPR012818">
    <property type="entry name" value="CbiE"/>
</dbReference>
<comment type="caution">
    <text evidence="7">The sequence shown here is derived from an EMBL/GenBank/DDBJ whole genome shotgun (WGS) entry which is preliminary data.</text>
</comment>
<dbReference type="NCBIfam" id="TIGR02469">
    <property type="entry name" value="CbiT"/>
    <property type="match status" value="1"/>
</dbReference>
<proteinExistence type="predicted"/>
<dbReference type="CDD" id="cd11644">
    <property type="entry name" value="Precorrin-6Y-MT"/>
    <property type="match status" value="1"/>
</dbReference>
<protein>
    <submittedName>
        <fullName evidence="7">Precorrin-6Y C(5,15)-methyltransferase</fullName>
    </submittedName>
</protein>
<accession>A0AAV2VQ34</accession>
<dbReference type="Gene3D" id="3.40.50.150">
    <property type="entry name" value="Vaccinia Virus protein VP39"/>
    <property type="match status" value="1"/>
</dbReference>
<name>A0AAV2VQ34_9VIBR</name>
<evidence type="ECO:0000313" key="8">
    <source>
        <dbReference type="Proteomes" id="UP000018211"/>
    </source>
</evidence>
<dbReference type="SUPFAM" id="SSF53335">
    <property type="entry name" value="S-adenosyl-L-methionine-dependent methyltransferases"/>
    <property type="match status" value="1"/>
</dbReference>
<evidence type="ECO:0000256" key="2">
    <source>
        <dbReference type="ARBA" id="ARBA00022573"/>
    </source>
</evidence>
<dbReference type="EMBL" id="CAOF01000091">
    <property type="protein sequence ID" value="CCO46514.1"/>
    <property type="molecule type" value="Genomic_DNA"/>
</dbReference>
<dbReference type="PANTHER" id="PTHR43182">
    <property type="entry name" value="COBALT-PRECORRIN-6B C(15)-METHYLTRANSFERASE (DECARBOXYLATING)"/>
    <property type="match status" value="1"/>
</dbReference>
<dbReference type="InterPro" id="IPR029063">
    <property type="entry name" value="SAM-dependent_MTases_sf"/>
</dbReference>
<dbReference type="GO" id="GO:0009236">
    <property type="term" value="P:cobalamin biosynthetic process"/>
    <property type="evidence" value="ECO:0007669"/>
    <property type="project" value="UniProtKB-KW"/>
</dbReference>
<keyword evidence="4" id="KW-0808">Transferase</keyword>
<dbReference type="InterPro" id="IPR014777">
    <property type="entry name" value="4pyrrole_Mease_sub1"/>
</dbReference>
<dbReference type="RefSeq" id="WP_022611613.1">
    <property type="nucleotide sequence ID" value="NZ_LK391965.1"/>
</dbReference>